<gene>
    <name evidence="1" type="ORF">SpAn4DRAFT_2536</name>
</gene>
<dbReference type="Gene3D" id="3.30.2000.30">
    <property type="match status" value="1"/>
</dbReference>
<proteinExistence type="predicted"/>
<name>A0A0U1L309_9FIRM</name>
<reference evidence="2" key="1">
    <citation type="submission" date="2015-03" db="EMBL/GenBank/DDBJ databases">
        <authorList>
            <person name="Nijsse Bart"/>
        </authorList>
    </citation>
    <scope>NUCLEOTIDE SEQUENCE [LARGE SCALE GENOMIC DNA]</scope>
</reference>
<sequence>MIKRIPLAASLNALIKVLKDYQDIPVVNKVTDDMPYIKVGAFTCKPNGSKDIDVSDITSQIHIYSEYDGELELNEIADTIIHIIGAVKLDLSANNFNVMDQSYDMFESFEDEYGYHGVITFTARVQNKKQGP</sequence>
<keyword evidence="2" id="KW-1185">Reference proteome</keyword>
<dbReference type="AlphaFoldDB" id="A0A0U1L309"/>
<evidence type="ECO:0000313" key="2">
    <source>
        <dbReference type="Proteomes" id="UP000049855"/>
    </source>
</evidence>
<dbReference type="Pfam" id="PF11367">
    <property type="entry name" value="Tail_completion_gp17"/>
    <property type="match status" value="1"/>
</dbReference>
<organism evidence="1 2">
    <name type="scientific">Sporomusa ovata</name>
    <dbReference type="NCBI Taxonomy" id="2378"/>
    <lineage>
        <taxon>Bacteria</taxon>
        <taxon>Bacillati</taxon>
        <taxon>Bacillota</taxon>
        <taxon>Negativicutes</taxon>
        <taxon>Selenomonadales</taxon>
        <taxon>Sporomusaceae</taxon>
        <taxon>Sporomusa</taxon>
    </lineage>
</organism>
<protein>
    <submittedName>
        <fullName evidence="1">Uncharacterized protein</fullName>
    </submittedName>
</protein>
<dbReference type="Proteomes" id="UP000049855">
    <property type="component" value="Unassembled WGS sequence"/>
</dbReference>
<dbReference type="RefSeq" id="WP_021168089.1">
    <property type="nucleotide sequence ID" value="NZ_CTRP01000012.1"/>
</dbReference>
<dbReference type="InterPro" id="IPR021508">
    <property type="entry name" value="Gp17-like"/>
</dbReference>
<evidence type="ECO:0000313" key="1">
    <source>
        <dbReference type="EMBL" id="CQR73304.1"/>
    </source>
</evidence>
<accession>A0A0U1L309</accession>
<dbReference type="InterPro" id="IPR053745">
    <property type="entry name" value="Viral_Tail_Comp_sf"/>
</dbReference>
<dbReference type="EMBL" id="CTRP01000012">
    <property type="protein sequence ID" value="CQR73304.1"/>
    <property type="molecule type" value="Genomic_DNA"/>
</dbReference>